<feature type="compositionally biased region" description="Basic residues" evidence="2">
    <location>
        <begin position="465"/>
        <end position="478"/>
    </location>
</feature>
<name>A0AAD1UBR8_EUPCR</name>
<evidence type="ECO:0000313" key="3">
    <source>
        <dbReference type="EMBL" id="CAI2365891.1"/>
    </source>
</evidence>
<evidence type="ECO:0000256" key="2">
    <source>
        <dbReference type="SAM" id="MobiDB-lite"/>
    </source>
</evidence>
<keyword evidence="4" id="KW-1185">Reference proteome</keyword>
<gene>
    <name evidence="3" type="ORF">ECRASSUSDP1_LOCUS7163</name>
</gene>
<feature type="region of interest" description="Disordered" evidence="2">
    <location>
        <begin position="304"/>
        <end position="355"/>
    </location>
</feature>
<proteinExistence type="predicted"/>
<organism evidence="3 4">
    <name type="scientific">Euplotes crassus</name>
    <dbReference type="NCBI Taxonomy" id="5936"/>
    <lineage>
        <taxon>Eukaryota</taxon>
        <taxon>Sar</taxon>
        <taxon>Alveolata</taxon>
        <taxon>Ciliophora</taxon>
        <taxon>Intramacronucleata</taxon>
        <taxon>Spirotrichea</taxon>
        <taxon>Hypotrichia</taxon>
        <taxon>Euplotida</taxon>
        <taxon>Euplotidae</taxon>
        <taxon>Moneuplotes</taxon>
    </lineage>
</organism>
<keyword evidence="1" id="KW-0175">Coiled coil</keyword>
<feature type="region of interest" description="Disordered" evidence="2">
    <location>
        <begin position="465"/>
        <end position="495"/>
    </location>
</feature>
<feature type="coiled-coil region" evidence="1">
    <location>
        <begin position="143"/>
        <end position="170"/>
    </location>
</feature>
<protein>
    <submittedName>
        <fullName evidence="3">Uncharacterized protein</fullName>
    </submittedName>
</protein>
<feature type="compositionally biased region" description="Basic and acidic residues" evidence="2">
    <location>
        <begin position="484"/>
        <end position="495"/>
    </location>
</feature>
<feature type="compositionally biased region" description="Polar residues" evidence="2">
    <location>
        <begin position="244"/>
        <end position="253"/>
    </location>
</feature>
<dbReference type="EMBL" id="CAMPGE010006970">
    <property type="protein sequence ID" value="CAI2365891.1"/>
    <property type="molecule type" value="Genomic_DNA"/>
</dbReference>
<reference evidence="3" key="1">
    <citation type="submission" date="2023-07" db="EMBL/GenBank/DDBJ databases">
        <authorList>
            <consortium name="AG Swart"/>
            <person name="Singh M."/>
            <person name="Singh A."/>
            <person name="Seah K."/>
            <person name="Emmerich C."/>
        </authorList>
    </citation>
    <scope>NUCLEOTIDE SEQUENCE</scope>
    <source>
        <strain evidence="3">DP1</strain>
    </source>
</reference>
<feature type="region of interest" description="Disordered" evidence="2">
    <location>
        <begin position="396"/>
        <end position="444"/>
    </location>
</feature>
<feature type="compositionally biased region" description="Polar residues" evidence="2">
    <location>
        <begin position="304"/>
        <end position="337"/>
    </location>
</feature>
<feature type="region of interest" description="Disordered" evidence="2">
    <location>
        <begin position="218"/>
        <end position="269"/>
    </location>
</feature>
<dbReference type="AlphaFoldDB" id="A0AAD1UBR8"/>
<evidence type="ECO:0000256" key="1">
    <source>
        <dbReference type="SAM" id="Coils"/>
    </source>
</evidence>
<sequence length="505" mass="58581">MSFSDSSQDYSQYVQTKVFQPFMNSLTVDGIEKRVEKLEHENIILDKYVKDLYKKMPKMQRKNSEINLSQSQFLAEIEFRLEKIEKLLSTQFTRQKPDQENHDSNMDPRSKALKQSVQDKFHVRHEDLSRLEDKLEKLIKSQAEDIAIDVTELEKSVKKVEAKLKEYCSRGGNVTRQEFHQLGKVLEKKIQLSTNLMDGVLSETKEIIAKANRISIKAMEKRKRRSTSRESNLPKSSRRDKSGKNTPEQQSIYRTYKQENPAKVSSPSVNKDLFIDSKTSKDYEHFKDKNASGDVRTCKASDANNLSMFGNSSMAQNINTSSDGMRSQLNKRSNYSKMPSEEKLSNISMNNYGSHDSEMLTRDLLRRSYDRYKDQDFPLPSNDDVYHLSSCQYYPDEPGRAVKRKHTERQKLKPSSVRLKKQMSNSRLNHSKCGPNTKDLHSSVKRVRDLTEKCLNGILKSSKNCHKSKKKRFKKSRSQPKVSKSRDKTAKNLDKLEQIYQDLVD</sequence>
<comment type="caution">
    <text evidence="3">The sequence shown here is derived from an EMBL/GenBank/DDBJ whole genome shotgun (WGS) entry which is preliminary data.</text>
</comment>
<accession>A0AAD1UBR8</accession>
<dbReference type="Proteomes" id="UP001295684">
    <property type="component" value="Unassembled WGS sequence"/>
</dbReference>
<evidence type="ECO:0000313" key="4">
    <source>
        <dbReference type="Proteomes" id="UP001295684"/>
    </source>
</evidence>
<feature type="compositionally biased region" description="Polar residues" evidence="2">
    <location>
        <begin position="345"/>
        <end position="354"/>
    </location>
</feature>